<accession>A0A8H6ZZW7</accession>
<reference evidence="2" key="1">
    <citation type="submission" date="2019-07" db="EMBL/GenBank/DDBJ databases">
        <authorList>
            <person name="Palmer J.M."/>
        </authorList>
    </citation>
    <scope>NUCLEOTIDE SEQUENCE</scope>
    <source>
        <strain evidence="2">PC9</strain>
    </source>
</reference>
<comment type="caution">
    <text evidence="2">The sequence shown here is derived from an EMBL/GenBank/DDBJ whole genome shotgun (WGS) entry which is preliminary data.</text>
</comment>
<dbReference type="GeneID" id="59374067"/>
<feature type="region of interest" description="Disordered" evidence="1">
    <location>
        <begin position="50"/>
        <end position="73"/>
    </location>
</feature>
<dbReference type="VEuPathDB" id="FungiDB:PC9H_004249"/>
<dbReference type="OrthoDB" id="2918385at2759"/>
<gene>
    <name evidence="2" type="ORF">PC9H_004249</name>
</gene>
<dbReference type="Proteomes" id="UP000623687">
    <property type="component" value="Unassembled WGS sequence"/>
</dbReference>
<keyword evidence="3" id="KW-1185">Reference proteome</keyword>
<evidence type="ECO:0000313" key="3">
    <source>
        <dbReference type="Proteomes" id="UP000623687"/>
    </source>
</evidence>
<dbReference type="RefSeq" id="XP_036635309.1">
    <property type="nucleotide sequence ID" value="XM_036773836.1"/>
</dbReference>
<dbReference type="AlphaFoldDB" id="A0A8H6ZZW7"/>
<name>A0A8H6ZZW7_PLEOS</name>
<evidence type="ECO:0000313" key="2">
    <source>
        <dbReference type="EMBL" id="KAF7437410.1"/>
    </source>
</evidence>
<organism evidence="2 3">
    <name type="scientific">Pleurotus ostreatus</name>
    <name type="common">Oyster mushroom</name>
    <name type="synonym">White-rot fungus</name>
    <dbReference type="NCBI Taxonomy" id="5322"/>
    <lineage>
        <taxon>Eukaryota</taxon>
        <taxon>Fungi</taxon>
        <taxon>Dikarya</taxon>
        <taxon>Basidiomycota</taxon>
        <taxon>Agaricomycotina</taxon>
        <taxon>Agaricomycetes</taxon>
        <taxon>Agaricomycetidae</taxon>
        <taxon>Agaricales</taxon>
        <taxon>Pleurotineae</taxon>
        <taxon>Pleurotaceae</taxon>
        <taxon>Pleurotus</taxon>
    </lineage>
</organism>
<protein>
    <submittedName>
        <fullName evidence="2">Uncharacterized protein</fullName>
    </submittedName>
</protein>
<sequence>MATYSAFLSSLATAPRPPLLGHRSSATAGHQRGVYKPYLSLSVCLQRPSKRQSSPYEQHLRMNPSSYSSSFGKPCTRTGPIELRDDRRMEQESLVWISIIVIPPQRSRNSQFITAHDPHWCLSWDLSLQHVRAGKPSPQRRLHNAEDAIYSPRIECSKIDEAIQHAHSMQMVYPIKELSLKQRAHLENIAAATGSNGSCREWCLRVLRQAMLAGLFTEQEISQAKYMAEAAHV</sequence>
<evidence type="ECO:0000256" key="1">
    <source>
        <dbReference type="SAM" id="MobiDB-lite"/>
    </source>
</evidence>
<dbReference type="EMBL" id="JACETU010000002">
    <property type="protein sequence ID" value="KAF7437410.1"/>
    <property type="molecule type" value="Genomic_DNA"/>
</dbReference>
<proteinExistence type="predicted"/>